<dbReference type="Gene3D" id="3.40.50.720">
    <property type="entry name" value="NAD(P)-binding Rossmann-like Domain"/>
    <property type="match status" value="1"/>
</dbReference>
<sequence length="47" mass="5245">LVRDIPNMRPIDVGPLETSSMIEALTPLVINIAIRNQKKDIGIKFVD</sequence>
<comment type="caution">
    <text evidence="1">The sequence shown here is derived from an EMBL/GenBank/DDBJ whole genome shotgun (WGS) entry which is preliminary data.</text>
</comment>
<protein>
    <submittedName>
        <fullName evidence="1">Coenzyme F420:NADP oxidoreductase</fullName>
    </submittedName>
</protein>
<reference evidence="1 2" key="1">
    <citation type="submission" date="2018-08" db="EMBL/GenBank/DDBJ databases">
        <title>The metabolism and importance of syntrophic acetate oxidation coupled to methane or sulfide production in haloalkaline environments.</title>
        <authorList>
            <person name="Timmers P.H.A."/>
            <person name="Vavourakis C.D."/>
            <person name="Sorokin D.Y."/>
            <person name="Sinninghe Damste J.S."/>
            <person name="Muyzer G."/>
            <person name="Stams A.J.M."/>
            <person name="Plugge C.M."/>
        </authorList>
    </citation>
    <scope>NUCLEOTIDE SEQUENCE [LARGE SCALE GENOMIC DNA]</scope>
    <source>
        <strain evidence="1">MSAO_Arc3</strain>
    </source>
</reference>
<accession>A0A3R7X5V9</accession>
<feature type="non-terminal residue" evidence="1">
    <location>
        <position position="1"/>
    </location>
</feature>
<dbReference type="Proteomes" id="UP000284763">
    <property type="component" value="Unassembled WGS sequence"/>
</dbReference>
<evidence type="ECO:0000313" key="1">
    <source>
        <dbReference type="EMBL" id="RQD83293.1"/>
    </source>
</evidence>
<dbReference type="AlphaFoldDB" id="A0A3R7X5V9"/>
<evidence type="ECO:0000313" key="2">
    <source>
        <dbReference type="Proteomes" id="UP000284763"/>
    </source>
</evidence>
<name>A0A3R7X5V9_9EURY</name>
<gene>
    <name evidence="1" type="ORF">D5R95_06350</name>
</gene>
<organism evidence="1 2">
    <name type="scientific">Methanosalsum natronophilum</name>
    <dbReference type="NCBI Taxonomy" id="768733"/>
    <lineage>
        <taxon>Archaea</taxon>
        <taxon>Methanobacteriati</taxon>
        <taxon>Methanobacteriota</taxon>
        <taxon>Stenosarchaea group</taxon>
        <taxon>Methanomicrobia</taxon>
        <taxon>Methanosarcinales</taxon>
        <taxon>Methanosarcinaceae</taxon>
        <taxon>Methanosalsum</taxon>
    </lineage>
</organism>
<dbReference type="EMBL" id="QZAB01000401">
    <property type="protein sequence ID" value="RQD83293.1"/>
    <property type="molecule type" value="Genomic_DNA"/>
</dbReference>
<proteinExistence type="predicted"/>